<evidence type="ECO:0000313" key="7">
    <source>
        <dbReference type="Proteomes" id="UP000838878"/>
    </source>
</evidence>
<dbReference type="EMBL" id="OV170227">
    <property type="protein sequence ID" value="CAH0728367.1"/>
    <property type="molecule type" value="Genomic_DNA"/>
</dbReference>
<dbReference type="GO" id="GO:0016779">
    <property type="term" value="F:nucleotidyltransferase activity"/>
    <property type="evidence" value="ECO:0007669"/>
    <property type="project" value="UniProtKB-KW"/>
</dbReference>
<proteinExistence type="predicted"/>
<dbReference type="OrthoDB" id="10058156at2759"/>
<feature type="region of interest" description="Disordered" evidence="5">
    <location>
        <begin position="768"/>
        <end position="811"/>
    </location>
</feature>
<evidence type="ECO:0000256" key="5">
    <source>
        <dbReference type="SAM" id="MobiDB-lite"/>
    </source>
</evidence>
<dbReference type="InterPro" id="IPR021109">
    <property type="entry name" value="Peptidase_aspartic_dom_sf"/>
</dbReference>
<name>A0A8J9W7Q2_9NEOP</name>
<feature type="compositionally biased region" description="Basic and acidic residues" evidence="5">
    <location>
        <begin position="785"/>
        <end position="794"/>
    </location>
</feature>
<dbReference type="Proteomes" id="UP000838878">
    <property type="component" value="Chromosome 7"/>
</dbReference>
<evidence type="ECO:0000256" key="2">
    <source>
        <dbReference type="ARBA" id="ARBA00022695"/>
    </source>
</evidence>
<evidence type="ECO:0008006" key="8">
    <source>
        <dbReference type="Google" id="ProtNLM"/>
    </source>
</evidence>
<feature type="non-terminal residue" evidence="6">
    <location>
        <position position="873"/>
    </location>
</feature>
<evidence type="ECO:0000313" key="6">
    <source>
        <dbReference type="EMBL" id="CAH0728367.1"/>
    </source>
</evidence>
<feature type="compositionally biased region" description="Basic residues" evidence="5">
    <location>
        <begin position="855"/>
        <end position="867"/>
    </location>
</feature>
<evidence type="ECO:0000256" key="1">
    <source>
        <dbReference type="ARBA" id="ARBA00022679"/>
    </source>
</evidence>
<feature type="compositionally biased region" description="Basic and acidic residues" evidence="5">
    <location>
        <begin position="768"/>
        <end position="777"/>
    </location>
</feature>
<feature type="compositionally biased region" description="Basic and acidic residues" evidence="5">
    <location>
        <begin position="839"/>
        <end position="854"/>
    </location>
</feature>
<sequence length="873" mass="101512">MNPEQIDQLLRNQVSQQQQITEILKFLVETRITTPTPLNNNGTELQVTTSTPTEINKIAIINNFRGDKFEPSSNSSIENFIEYFEAKCRIGGESYLNIQKDLLLSCLKPETYHEIKTALIPSFENSTYDDIKNKLLDIYKTRKTRYKALTEFWSCIRDTCESMEHYANRLKELSKDCGYDDTILERQLRDRFATGLNHQQLQIELRQKWPDLIDTQNGIKTEVTFLQLFAIAQSRELAEADINTECNINRISNKTGNRKEENIRKPTRKLRLDQCRRCGKHNRHSFNKCEARNHECTECGVIGHFESCCIKTGRAYLDNYKPLKKSTKFQKNRHLYRITERANITNRVSQTPTSSFSGSEESEEESNTYKIQNKKTSRCKKIDVKINGIKCTMDWDPGSVYSIINTKMWRKIGSPSLMQAPTLKAYCNFKLKPKGLTDITVEVDNRSLILPVIVMKHAEPMLFGLQWSESFDMIFPEPVYSIKNIAMTTNMSLKRVLDAHTRLFDGKLGRVNNYQVNIHIKEGVEPKHLPARPIKFSIKRNVDIELERLGENNKVADYLSRMPNPKEEPTRAELRIHKIDEITQYDKINDLSLTQQHIKEETAKDNSLKQVMQFIKTGWINLVKEAELQPYLRKREELAIENNLVMWQGRIVMPCTLRLPTLKYLHRGHPGKSPAQMMFGRRLTCELDNARPNLKHQLRFKQLQADILNENTKAFRPGDNVYIRDKVMKQWKPGVIKQRTHKYSYKVNTPDGTERRMHADHIRPRAMDRENDTKAEHTPISSTWFEHKAPDRKQPNSSEKSTEPVTPIKASIPNITPTETITIQSTPRPGSLIAETIEQDRLANESNKDRENKAIQRRSKRTIKPPRRLIEEM</sequence>
<feature type="compositionally biased region" description="Polar residues" evidence="5">
    <location>
        <begin position="343"/>
        <end position="353"/>
    </location>
</feature>
<keyword evidence="7" id="KW-1185">Reference proteome</keyword>
<dbReference type="AlphaFoldDB" id="A0A8J9W7Q2"/>
<dbReference type="Gene3D" id="2.40.70.10">
    <property type="entry name" value="Acid Proteases"/>
    <property type="match status" value="1"/>
</dbReference>
<keyword evidence="2" id="KW-0548">Nucleotidyltransferase</keyword>
<keyword evidence="4" id="KW-0378">Hydrolase</keyword>
<dbReference type="PANTHER" id="PTHR37984">
    <property type="entry name" value="PROTEIN CBG26694"/>
    <property type="match status" value="1"/>
</dbReference>
<accession>A0A8J9W7Q2</accession>
<dbReference type="PANTHER" id="PTHR37984:SF5">
    <property type="entry name" value="PROTEIN NYNRIN-LIKE"/>
    <property type="match status" value="1"/>
</dbReference>
<evidence type="ECO:0000256" key="4">
    <source>
        <dbReference type="ARBA" id="ARBA00022759"/>
    </source>
</evidence>
<evidence type="ECO:0000256" key="3">
    <source>
        <dbReference type="ARBA" id="ARBA00022722"/>
    </source>
</evidence>
<dbReference type="InterPro" id="IPR050951">
    <property type="entry name" value="Retrovirus_Pol_polyprotein"/>
</dbReference>
<organism evidence="6 7">
    <name type="scientific">Brenthis ino</name>
    <name type="common">lesser marbled fritillary</name>
    <dbReference type="NCBI Taxonomy" id="405034"/>
    <lineage>
        <taxon>Eukaryota</taxon>
        <taxon>Metazoa</taxon>
        <taxon>Ecdysozoa</taxon>
        <taxon>Arthropoda</taxon>
        <taxon>Hexapoda</taxon>
        <taxon>Insecta</taxon>
        <taxon>Pterygota</taxon>
        <taxon>Neoptera</taxon>
        <taxon>Endopterygota</taxon>
        <taxon>Lepidoptera</taxon>
        <taxon>Glossata</taxon>
        <taxon>Ditrysia</taxon>
        <taxon>Papilionoidea</taxon>
        <taxon>Nymphalidae</taxon>
        <taxon>Heliconiinae</taxon>
        <taxon>Argynnini</taxon>
        <taxon>Brenthis</taxon>
    </lineage>
</organism>
<keyword evidence="4" id="KW-0255">Endonuclease</keyword>
<protein>
    <recommendedName>
        <fullName evidence="8">Retrotransposon gag domain-containing protein</fullName>
    </recommendedName>
</protein>
<keyword evidence="1" id="KW-0808">Transferase</keyword>
<feature type="region of interest" description="Disordered" evidence="5">
    <location>
        <begin position="343"/>
        <end position="370"/>
    </location>
</feature>
<reference evidence="6" key="1">
    <citation type="submission" date="2021-12" db="EMBL/GenBank/DDBJ databases">
        <authorList>
            <person name="Martin H S."/>
        </authorList>
    </citation>
    <scope>NUCLEOTIDE SEQUENCE</scope>
</reference>
<keyword evidence="3" id="KW-0540">Nuclease</keyword>
<gene>
    <name evidence="6" type="ORF">BINO364_LOCUS13591</name>
</gene>
<feature type="region of interest" description="Disordered" evidence="5">
    <location>
        <begin position="839"/>
        <end position="873"/>
    </location>
</feature>
<dbReference type="GO" id="GO:0004519">
    <property type="term" value="F:endonuclease activity"/>
    <property type="evidence" value="ECO:0007669"/>
    <property type="project" value="UniProtKB-KW"/>
</dbReference>